<sequence length="373" mass="40536">MQQAMGELNIMLMELGEEILPAIVPAAKAVVFAVQTLAEAINAVVTPVRVLRDLTSVALDGFPPDIEMATARLQEMAGSAEITKDEFIELAKEVGMTAFEARKLADDTSFPTEMELWRERAIAFGMAGEEFDKKWEEAGAGFGMTADEIKGDIGSMLRHAEDFRAAMEDEVAPGAVSALEDIEGAADEARSALTTMYREPTQEEAEAESALADYRLELARLEETSGDAAEVEGSRAAQLKNDLIPAQDRSLDVLRLERGALEAEAEAALGGLDSKERWRKKTEEQWKELENLNRELRSIPKEIAAEIRIQLEVQGATAQLITQFTRQAEIGMQHGGIVTRPTLALLGEAGPEAVIPLGRGGGAGWRSQTIIVD</sequence>
<reference evidence="1" key="1">
    <citation type="journal article" date="2015" name="Nature">
        <title>Complex archaea that bridge the gap between prokaryotes and eukaryotes.</title>
        <authorList>
            <person name="Spang A."/>
            <person name="Saw J.H."/>
            <person name="Jorgensen S.L."/>
            <person name="Zaremba-Niedzwiedzka K."/>
            <person name="Martijn J."/>
            <person name="Lind A.E."/>
            <person name="van Eijk R."/>
            <person name="Schleper C."/>
            <person name="Guy L."/>
            <person name="Ettema T.J."/>
        </authorList>
    </citation>
    <scope>NUCLEOTIDE SEQUENCE</scope>
</reference>
<comment type="caution">
    <text evidence="1">The sequence shown here is derived from an EMBL/GenBank/DDBJ whole genome shotgun (WGS) entry which is preliminary data.</text>
</comment>
<organism evidence="1">
    <name type="scientific">marine sediment metagenome</name>
    <dbReference type="NCBI Taxonomy" id="412755"/>
    <lineage>
        <taxon>unclassified sequences</taxon>
        <taxon>metagenomes</taxon>
        <taxon>ecological metagenomes</taxon>
    </lineage>
</organism>
<dbReference type="AlphaFoldDB" id="A0A0F9D839"/>
<protein>
    <submittedName>
        <fullName evidence="1">Uncharacterized protein</fullName>
    </submittedName>
</protein>
<accession>A0A0F9D839</accession>
<proteinExistence type="predicted"/>
<dbReference type="EMBL" id="LAZR01040645">
    <property type="protein sequence ID" value="KKL13971.1"/>
    <property type="molecule type" value="Genomic_DNA"/>
</dbReference>
<evidence type="ECO:0000313" key="1">
    <source>
        <dbReference type="EMBL" id="KKL13971.1"/>
    </source>
</evidence>
<gene>
    <name evidence="1" type="ORF">LCGC14_2520440</name>
</gene>
<feature type="non-terminal residue" evidence="1">
    <location>
        <position position="373"/>
    </location>
</feature>
<name>A0A0F9D839_9ZZZZ</name>